<evidence type="ECO:0000313" key="2">
    <source>
        <dbReference type="Proteomes" id="UP000249130"/>
    </source>
</evidence>
<gene>
    <name evidence="1" type="ORF">CH341_08220</name>
</gene>
<reference evidence="1 2" key="1">
    <citation type="submission" date="2017-07" db="EMBL/GenBank/DDBJ databases">
        <title>Draft Genome Sequences of Select Purple Nonsulfur Bacteria.</title>
        <authorList>
            <person name="Lasarre B."/>
            <person name="Mckinlay J.B."/>
        </authorList>
    </citation>
    <scope>NUCLEOTIDE SEQUENCE [LARGE SCALE GENOMIC DNA]</scope>
    <source>
        <strain evidence="1 2">DSM 5909</strain>
    </source>
</reference>
<dbReference type="Proteomes" id="UP000249130">
    <property type="component" value="Unassembled WGS sequence"/>
</dbReference>
<sequence>MTTPIALTIALGAKPWRAALSGPAAVAETFTLSFAEVSPIHRAFAPMVREQKFDLSELAVVTAVQAFAAGKPVVLLPVVLASRFQHRCLITRRDAPATLETLAGRRIAVRAYSQTTGMWIRGILQNDHGVDPASVRWVTQEGAHVAECDDPAWVERTAAGRKLVDLLRDGEVDAAILGNDLPDDPAFVPVFPDPDAAARAWYARHAVLPINHVMVVSRAVAERDPAVLRDAWALLKAVRPAPAASGPDMTPIGIEAIRPGVETVLRFCRQQSLLARDVTVDALFADAAALLGAAAVR</sequence>
<name>A0A327L3H3_9BRAD</name>
<dbReference type="OrthoDB" id="8689594at2"/>
<comment type="caution">
    <text evidence="1">The sequence shown here is derived from an EMBL/GenBank/DDBJ whole genome shotgun (WGS) entry which is preliminary data.</text>
</comment>
<dbReference type="SUPFAM" id="SSF53850">
    <property type="entry name" value="Periplasmic binding protein-like II"/>
    <property type="match status" value="1"/>
</dbReference>
<dbReference type="RefSeq" id="WP_111418556.1">
    <property type="nucleotide sequence ID" value="NZ_NPEX01000039.1"/>
</dbReference>
<organism evidence="1 2">
    <name type="scientific">Rhodoplanes roseus</name>
    <dbReference type="NCBI Taxonomy" id="29409"/>
    <lineage>
        <taxon>Bacteria</taxon>
        <taxon>Pseudomonadati</taxon>
        <taxon>Pseudomonadota</taxon>
        <taxon>Alphaproteobacteria</taxon>
        <taxon>Hyphomicrobiales</taxon>
        <taxon>Nitrobacteraceae</taxon>
        <taxon>Rhodoplanes</taxon>
    </lineage>
</organism>
<dbReference type="Pfam" id="PF12974">
    <property type="entry name" value="Phosphonate-bd"/>
    <property type="match status" value="1"/>
</dbReference>
<dbReference type="EMBL" id="NPEX01000039">
    <property type="protein sequence ID" value="RAI44605.1"/>
    <property type="molecule type" value="Genomic_DNA"/>
</dbReference>
<evidence type="ECO:0008006" key="3">
    <source>
        <dbReference type="Google" id="ProtNLM"/>
    </source>
</evidence>
<dbReference type="Gene3D" id="3.40.190.10">
    <property type="entry name" value="Periplasmic binding protein-like II"/>
    <property type="match status" value="1"/>
</dbReference>
<protein>
    <recommendedName>
        <fullName evidence="3">SsuA/THI5-like domain-containing protein</fullName>
    </recommendedName>
</protein>
<keyword evidence="2" id="KW-1185">Reference proteome</keyword>
<accession>A0A327L3H3</accession>
<evidence type="ECO:0000313" key="1">
    <source>
        <dbReference type="EMBL" id="RAI44605.1"/>
    </source>
</evidence>
<dbReference type="AlphaFoldDB" id="A0A327L3H3"/>
<proteinExistence type="predicted"/>